<dbReference type="EMBL" id="CADCXY010000002">
    <property type="protein sequence ID" value="CAB0150582.1"/>
    <property type="molecule type" value="Genomic_DNA"/>
</dbReference>
<dbReference type="AlphaFoldDB" id="A0A6S6WLI8"/>
<protein>
    <recommendedName>
        <fullName evidence="4">SsuA/THI5-like domain-containing protein</fullName>
    </recommendedName>
</protein>
<feature type="signal peptide" evidence="1">
    <location>
        <begin position="1"/>
        <end position="20"/>
    </location>
</feature>
<keyword evidence="3" id="KW-1185">Reference proteome</keyword>
<dbReference type="Gene3D" id="3.40.190.10">
    <property type="entry name" value="Periplasmic binding protein-like II"/>
    <property type="match status" value="1"/>
</dbReference>
<evidence type="ECO:0008006" key="4">
    <source>
        <dbReference type="Google" id="ProtNLM"/>
    </source>
</evidence>
<feature type="chain" id="PRO_5028885286" description="SsuA/THI5-like domain-containing protein" evidence="1">
    <location>
        <begin position="21"/>
        <end position="312"/>
    </location>
</feature>
<evidence type="ECO:0000313" key="2">
    <source>
        <dbReference type="EMBL" id="CAB0150582.1"/>
    </source>
</evidence>
<proteinExistence type="predicted"/>
<dbReference type="PROSITE" id="PS51257">
    <property type="entry name" value="PROKAR_LIPOPROTEIN"/>
    <property type="match status" value="1"/>
</dbReference>
<name>A0A6S6WLI8_9GAMM</name>
<dbReference type="SUPFAM" id="SSF53850">
    <property type="entry name" value="Periplasmic binding protein-like II"/>
    <property type="match status" value="1"/>
</dbReference>
<gene>
    <name evidence="2" type="ORF">PSI9734_01021</name>
</gene>
<organism evidence="2 3">
    <name type="scientific">Pseudidiomarina piscicola</name>
    <dbReference type="NCBI Taxonomy" id="2614830"/>
    <lineage>
        <taxon>Bacteria</taxon>
        <taxon>Pseudomonadati</taxon>
        <taxon>Pseudomonadota</taxon>
        <taxon>Gammaproteobacteria</taxon>
        <taxon>Alteromonadales</taxon>
        <taxon>Idiomarinaceae</taxon>
        <taxon>Pseudidiomarina</taxon>
    </lineage>
</organism>
<sequence length="312" mass="34445">MLVRYLLAAVAILLAGCDPAPRPMVLISNPWLGTAPIINTSVVAPASLPDNLKIIRLVSDSSLSRMLSNKAAAGAFLSLSNALSLNTLSENSYCIAMITARSIGADAILARHDWQVDSQDTIRVGMEDSHLARYVLNQWLQHHGVSQERIEIQALQPQQQAAAWTGHKVDLIVTYEPFIEPLRHRGAKVIFDSSHPTMHVTNVLLVDRTRWQLFEPLVSDFRERTWPQTLKRLAGDDADFMQGLQKLSNYNSEQLAKALDTIEFVTSAEQQQAFRQLLQEDMPKAIAAYEATGAAQQAAVLGACPNIVEQAL</sequence>
<reference evidence="2 3" key="1">
    <citation type="submission" date="2020-02" db="EMBL/GenBank/DDBJ databases">
        <authorList>
            <person name="Rodrigo-Torres L."/>
            <person name="Arahal R. D."/>
            <person name="Lucena T."/>
        </authorList>
    </citation>
    <scope>NUCLEOTIDE SEQUENCE [LARGE SCALE GENOMIC DNA]</scope>
    <source>
        <strain evidence="2 3">CECT 9734</strain>
    </source>
</reference>
<accession>A0A6S6WLI8</accession>
<evidence type="ECO:0000256" key="1">
    <source>
        <dbReference type="SAM" id="SignalP"/>
    </source>
</evidence>
<dbReference type="Proteomes" id="UP000481517">
    <property type="component" value="Unassembled WGS sequence"/>
</dbReference>
<evidence type="ECO:0000313" key="3">
    <source>
        <dbReference type="Proteomes" id="UP000481517"/>
    </source>
</evidence>
<keyword evidence="1" id="KW-0732">Signal</keyword>